<keyword evidence="2" id="KW-0805">Transcription regulation</keyword>
<dbReference type="PANTHER" id="PTHR30537">
    <property type="entry name" value="HTH-TYPE TRANSCRIPTIONAL REGULATOR"/>
    <property type="match status" value="1"/>
</dbReference>
<evidence type="ECO:0000256" key="3">
    <source>
        <dbReference type="ARBA" id="ARBA00023125"/>
    </source>
</evidence>
<dbReference type="GO" id="GO:0043565">
    <property type="term" value="F:sequence-specific DNA binding"/>
    <property type="evidence" value="ECO:0007669"/>
    <property type="project" value="TreeGrafter"/>
</dbReference>
<organism evidence="6 7">
    <name type="scientific">Acinetobacter colistiniresistens</name>
    <dbReference type="NCBI Taxonomy" id="280145"/>
    <lineage>
        <taxon>Bacteria</taxon>
        <taxon>Pseudomonadati</taxon>
        <taxon>Pseudomonadota</taxon>
        <taxon>Gammaproteobacteria</taxon>
        <taxon>Moraxellales</taxon>
        <taxon>Moraxellaceae</taxon>
        <taxon>Acinetobacter</taxon>
    </lineage>
</organism>
<evidence type="ECO:0000259" key="5">
    <source>
        <dbReference type="PROSITE" id="PS50931"/>
    </source>
</evidence>
<dbReference type="RefSeq" id="WP_144583343.1">
    <property type="nucleotide sequence ID" value="NZ_VMTP01000055.1"/>
</dbReference>
<dbReference type="SUPFAM" id="SSF53850">
    <property type="entry name" value="Periplasmic binding protein-like II"/>
    <property type="match status" value="1"/>
</dbReference>
<dbReference type="InterPro" id="IPR036390">
    <property type="entry name" value="WH_DNA-bd_sf"/>
</dbReference>
<evidence type="ECO:0000256" key="1">
    <source>
        <dbReference type="ARBA" id="ARBA00009437"/>
    </source>
</evidence>
<dbReference type="InterPro" id="IPR036388">
    <property type="entry name" value="WH-like_DNA-bd_sf"/>
</dbReference>
<protein>
    <submittedName>
        <fullName evidence="6">LysR family transcriptional regulator</fullName>
    </submittedName>
</protein>
<dbReference type="EMBL" id="VMTP01000055">
    <property type="protein sequence ID" value="TVT82119.1"/>
    <property type="molecule type" value="Genomic_DNA"/>
</dbReference>
<feature type="domain" description="HTH lysR-type" evidence="5">
    <location>
        <begin position="13"/>
        <end position="65"/>
    </location>
</feature>
<evidence type="ECO:0000313" key="7">
    <source>
        <dbReference type="Proteomes" id="UP000316981"/>
    </source>
</evidence>
<dbReference type="InterPro" id="IPR000847">
    <property type="entry name" value="LysR_HTH_N"/>
</dbReference>
<dbReference type="GO" id="GO:0003700">
    <property type="term" value="F:DNA-binding transcription factor activity"/>
    <property type="evidence" value="ECO:0007669"/>
    <property type="project" value="InterPro"/>
</dbReference>
<dbReference type="Gene3D" id="3.40.190.290">
    <property type="match status" value="1"/>
</dbReference>
<name>A0A558FA08_9GAMM</name>
<dbReference type="InterPro" id="IPR058163">
    <property type="entry name" value="LysR-type_TF_proteobact-type"/>
</dbReference>
<keyword evidence="4" id="KW-0804">Transcription</keyword>
<comment type="caution">
    <text evidence="6">The sequence shown here is derived from an EMBL/GenBank/DDBJ whole genome shotgun (WGS) entry which is preliminary data.</text>
</comment>
<dbReference type="PROSITE" id="PS50931">
    <property type="entry name" value="HTH_LYSR"/>
    <property type="match status" value="1"/>
</dbReference>
<dbReference type="Gene3D" id="1.10.10.10">
    <property type="entry name" value="Winged helix-like DNA-binding domain superfamily/Winged helix DNA-binding domain"/>
    <property type="match status" value="1"/>
</dbReference>
<dbReference type="InterPro" id="IPR005119">
    <property type="entry name" value="LysR_subst-bd"/>
</dbReference>
<gene>
    <name evidence="6" type="ORF">FPV60_09385</name>
</gene>
<dbReference type="GO" id="GO:0006351">
    <property type="term" value="P:DNA-templated transcription"/>
    <property type="evidence" value="ECO:0007669"/>
    <property type="project" value="TreeGrafter"/>
</dbReference>
<evidence type="ECO:0000256" key="2">
    <source>
        <dbReference type="ARBA" id="ARBA00023015"/>
    </source>
</evidence>
<dbReference type="SUPFAM" id="SSF46785">
    <property type="entry name" value="Winged helix' DNA-binding domain"/>
    <property type="match status" value="1"/>
</dbReference>
<dbReference type="CDD" id="cd08422">
    <property type="entry name" value="PBP2_CrgA_like"/>
    <property type="match status" value="1"/>
</dbReference>
<dbReference type="Pfam" id="PF00126">
    <property type="entry name" value="HTH_1"/>
    <property type="match status" value="1"/>
</dbReference>
<dbReference type="AlphaFoldDB" id="A0A558FA08"/>
<evidence type="ECO:0000313" key="6">
    <source>
        <dbReference type="EMBL" id="TVT82119.1"/>
    </source>
</evidence>
<dbReference type="FunFam" id="1.10.10.10:FF:000001">
    <property type="entry name" value="LysR family transcriptional regulator"/>
    <property type="match status" value="1"/>
</dbReference>
<keyword evidence="3" id="KW-0238">DNA-binding</keyword>
<reference evidence="6 7" key="1">
    <citation type="submission" date="2019-07" db="EMBL/GenBank/DDBJ databases">
        <title>Draft Genome Sequence of the first blaOXA-58-Harboring Acinetobacter colistiniresistens clinical isolate from Brazil.</title>
        <authorList>
            <person name="Favaro L.S."/>
            <person name="Paula-Petroli S.B."/>
            <person name="Moura C.F."/>
            <person name="Tognim M.C.B."/>
            <person name="Venancio E.J."/>
            <person name="Yamada-Ogatta S.F."/>
            <person name="Carrara-Marroni F.E."/>
        </authorList>
    </citation>
    <scope>NUCLEOTIDE SEQUENCE [LARGE SCALE GENOMIC DNA]</scope>
    <source>
        <strain evidence="6 7">DL</strain>
    </source>
</reference>
<evidence type="ECO:0000256" key="4">
    <source>
        <dbReference type="ARBA" id="ARBA00023163"/>
    </source>
</evidence>
<comment type="similarity">
    <text evidence="1">Belongs to the LysR transcriptional regulatory family.</text>
</comment>
<accession>A0A558FA08</accession>
<dbReference type="PANTHER" id="PTHR30537:SF5">
    <property type="entry name" value="HTH-TYPE TRANSCRIPTIONAL ACTIVATOR TTDR-RELATED"/>
    <property type="match status" value="1"/>
</dbReference>
<sequence>MKRNFDDLQVGSLELFCLTVEQGSFTAAAISAGLTPAAVSRAIARMESRLGVKLFIRSTRQLRLSEAGQRYYHFCRQAIDQLLEAEKQVTGEQEIPSGLFRISVPTPYAHFRLLPKINKFHQHYPEIKLEIHVSNRNVDLTADQYDLVIRGNHLPDSSLIARKLEDAELCIVASPEYLAKNTAPTSIQQLQLHECIQFEMPSTGKLAPWLLNDAGQVRSVDVKGSITCKDDFLSTLTLVKTGLGLMQVYRFTVAEELRTGTLKEVLVEHGRSTRPFFLLYPASDYQPLKLKIFIDFILKELVSL</sequence>
<dbReference type="Pfam" id="PF03466">
    <property type="entry name" value="LysR_substrate"/>
    <property type="match status" value="1"/>
</dbReference>
<dbReference type="Proteomes" id="UP000316981">
    <property type="component" value="Unassembled WGS sequence"/>
</dbReference>
<proteinExistence type="inferred from homology"/>